<evidence type="ECO:0000256" key="6">
    <source>
        <dbReference type="SAM" id="SignalP"/>
    </source>
</evidence>
<keyword evidence="2 6" id="KW-0732">Signal</keyword>
<evidence type="ECO:0000313" key="10">
    <source>
        <dbReference type="Proteomes" id="UP001497457"/>
    </source>
</evidence>
<sequence length="171" mass="16334">MALPARTAAVACLLLALAASASAAGKGSHSPAPAPAVDCYAAAAGLGDCLSYVTPGSTDKSPSKTCCSEVKTAVADPATVDCLCKLAGSKSLGLPIDMKRVLALPAACGSSNTVFSKCNISASPPTEAPGAGGSPSGGATASPPKAAASPRMTAAALVAAVAAPLLGFCLF</sequence>
<comment type="similarity">
    <text evidence="1">Belongs to the plant LTP family.</text>
</comment>
<keyword evidence="4" id="KW-0325">Glycoprotein</keyword>
<dbReference type="Proteomes" id="UP001497457">
    <property type="component" value="Chromosome 15b"/>
</dbReference>
<dbReference type="Proteomes" id="UP001497457">
    <property type="component" value="Chromosome 16b"/>
</dbReference>
<feature type="chain" id="PRO_5044721291" description="Bifunctional inhibitor/plant lipid transfer protein/seed storage helical domain-containing protein" evidence="6">
    <location>
        <begin position="24"/>
        <end position="171"/>
    </location>
</feature>
<protein>
    <recommendedName>
        <fullName evidence="7">Bifunctional inhibitor/plant lipid transfer protein/seed storage helical domain-containing protein</fullName>
    </recommendedName>
</protein>
<dbReference type="Pfam" id="PF14368">
    <property type="entry name" value="LTP_2"/>
    <property type="match status" value="1"/>
</dbReference>
<dbReference type="Gene3D" id="1.10.110.10">
    <property type="entry name" value="Plant lipid-transfer and hydrophobic proteins"/>
    <property type="match status" value="1"/>
</dbReference>
<evidence type="ECO:0000256" key="5">
    <source>
        <dbReference type="SAM" id="MobiDB-lite"/>
    </source>
</evidence>
<feature type="signal peptide" evidence="6">
    <location>
        <begin position="1"/>
        <end position="23"/>
    </location>
</feature>
<evidence type="ECO:0000256" key="2">
    <source>
        <dbReference type="ARBA" id="ARBA00022729"/>
    </source>
</evidence>
<dbReference type="EMBL" id="OZ075125">
    <property type="protein sequence ID" value="CAL4931297.1"/>
    <property type="molecule type" value="Genomic_DNA"/>
</dbReference>
<dbReference type="PANTHER" id="PTHR33044">
    <property type="entry name" value="BIFUNCTIONAL INHIBITOR/LIPID-TRANSFER PROTEIN/SEED STORAGE 2S ALBUMIN SUPERFAMILY PROTEIN-RELATED"/>
    <property type="match status" value="1"/>
</dbReference>
<dbReference type="InterPro" id="IPR036312">
    <property type="entry name" value="Bifun_inhib/LTP/seed_sf"/>
</dbReference>
<evidence type="ECO:0000313" key="9">
    <source>
        <dbReference type="EMBL" id="CAL4939698.1"/>
    </source>
</evidence>
<dbReference type="SUPFAM" id="SSF47699">
    <property type="entry name" value="Bifunctional inhibitor/lipid-transfer protein/seed storage 2S albumin"/>
    <property type="match status" value="1"/>
</dbReference>
<evidence type="ECO:0000256" key="4">
    <source>
        <dbReference type="ARBA" id="ARBA00023180"/>
    </source>
</evidence>
<accession>A0ABC8XVJ0</accession>
<name>A0ABC8XVJ0_9POAL</name>
<keyword evidence="3" id="KW-1015">Disulfide bond</keyword>
<feature type="region of interest" description="Disordered" evidence="5">
    <location>
        <begin position="126"/>
        <end position="145"/>
    </location>
</feature>
<feature type="domain" description="Bifunctional inhibitor/plant lipid transfer protein/seed storage helical" evidence="7">
    <location>
        <begin position="28"/>
        <end position="118"/>
    </location>
</feature>
<dbReference type="CDD" id="cd00010">
    <property type="entry name" value="AAI_LTSS"/>
    <property type="match status" value="1"/>
</dbReference>
<evidence type="ECO:0000259" key="7">
    <source>
        <dbReference type="Pfam" id="PF14368"/>
    </source>
</evidence>
<dbReference type="EMBL" id="OZ075126">
    <property type="protein sequence ID" value="CAL4939698.1"/>
    <property type="molecule type" value="Genomic_DNA"/>
</dbReference>
<organism evidence="8 10">
    <name type="scientific">Urochloa decumbens</name>
    <dbReference type="NCBI Taxonomy" id="240449"/>
    <lineage>
        <taxon>Eukaryota</taxon>
        <taxon>Viridiplantae</taxon>
        <taxon>Streptophyta</taxon>
        <taxon>Embryophyta</taxon>
        <taxon>Tracheophyta</taxon>
        <taxon>Spermatophyta</taxon>
        <taxon>Magnoliopsida</taxon>
        <taxon>Liliopsida</taxon>
        <taxon>Poales</taxon>
        <taxon>Poaceae</taxon>
        <taxon>PACMAD clade</taxon>
        <taxon>Panicoideae</taxon>
        <taxon>Panicodae</taxon>
        <taxon>Paniceae</taxon>
        <taxon>Melinidinae</taxon>
        <taxon>Urochloa</taxon>
    </lineage>
</organism>
<keyword evidence="10" id="KW-1185">Reference proteome</keyword>
<reference evidence="8 10" key="2">
    <citation type="submission" date="2024-10" db="EMBL/GenBank/DDBJ databases">
        <authorList>
            <person name="Ryan C."/>
        </authorList>
    </citation>
    <scope>NUCLEOTIDE SEQUENCE [LARGE SCALE GENOMIC DNA]</scope>
</reference>
<evidence type="ECO:0000313" key="8">
    <source>
        <dbReference type="EMBL" id="CAL4931297.1"/>
    </source>
</evidence>
<reference evidence="10" key="1">
    <citation type="submission" date="2024-06" db="EMBL/GenBank/DDBJ databases">
        <authorList>
            <person name="Ryan C."/>
        </authorList>
    </citation>
    <scope>NUCLEOTIDE SEQUENCE [LARGE SCALE GENOMIC DNA]</scope>
</reference>
<dbReference type="InterPro" id="IPR043325">
    <property type="entry name" value="LTSS"/>
</dbReference>
<evidence type="ECO:0000256" key="3">
    <source>
        <dbReference type="ARBA" id="ARBA00023157"/>
    </source>
</evidence>
<proteinExistence type="inferred from homology"/>
<dbReference type="AlphaFoldDB" id="A0ABC8XVJ0"/>
<evidence type="ECO:0000256" key="1">
    <source>
        <dbReference type="ARBA" id="ARBA00009748"/>
    </source>
</evidence>
<gene>
    <name evidence="8" type="ORF">URODEC1_LOCUS26983</name>
    <name evidence="9" type="ORF">URODEC1_LOCUS32082</name>
</gene>
<dbReference type="InterPro" id="IPR016140">
    <property type="entry name" value="Bifunc_inhib/LTP/seed_store"/>
</dbReference>